<feature type="domain" description="Phosphatidic acid phosphatase type 2/haloperoxidase" evidence="1">
    <location>
        <begin position="117"/>
        <end position="229"/>
    </location>
</feature>
<sequence length="262" mass="28878">MILVLLIAGKTAKAQDSLIISNDIYRFADGVAYTYTQPLRWKQKNWITLAGLLAGTALVTLADKPVQDFFDGAEGKFYERIERIGFHYGKPYSAFTFTGTFYIGGLILNNRWAKDTGIGLGATLLTSGLLQTFLKDAVGRARPGTDVGAYRFKPFSQDVGYHSFPSGHMSVAFGISLVMAKRITYIPVKIFFYSLAASTAISRLYSDAHWISDIAFGGAIAWFCGETALRRLSVNTSRPRRNNSVSWHVTPYPGGLSLTCKL</sequence>
<dbReference type="PANTHER" id="PTHR14969">
    <property type="entry name" value="SPHINGOSINE-1-PHOSPHATE PHOSPHOHYDROLASE"/>
    <property type="match status" value="1"/>
</dbReference>
<dbReference type="SUPFAM" id="SSF48317">
    <property type="entry name" value="Acid phosphatase/Vanadium-dependent haloperoxidase"/>
    <property type="match status" value="1"/>
</dbReference>
<dbReference type="SMART" id="SM00014">
    <property type="entry name" value="acidPPc"/>
    <property type="match status" value="1"/>
</dbReference>
<dbReference type="Pfam" id="PF01569">
    <property type="entry name" value="PAP2"/>
    <property type="match status" value="1"/>
</dbReference>
<evidence type="ECO:0000313" key="2">
    <source>
        <dbReference type="EMBL" id="MBT1702216.1"/>
    </source>
</evidence>
<keyword evidence="3" id="KW-1185">Reference proteome</keyword>
<dbReference type="InterPro" id="IPR000326">
    <property type="entry name" value="PAP2/HPO"/>
</dbReference>
<dbReference type="PANTHER" id="PTHR14969:SF13">
    <property type="entry name" value="AT30094P"/>
    <property type="match status" value="1"/>
</dbReference>
<dbReference type="Proteomes" id="UP000772618">
    <property type="component" value="Unassembled WGS sequence"/>
</dbReference>
<accession>A0ABS5VLG1</accession>
<reference evidence="2 3" key="1">
    <citation type="submission" date="2021-05" db="EMBL/GenBank/DDBJ databases">
        <title>A Polyphasic approach of four new species of the genus Ohtaekwangia: Ohtaekwangia histidinii sp. nov., Ohtaekwangia cretensis sp. nov., Ohtaekwangia indiensis sp. nov., Ohtaekwangia reichenbachii sp. nov. from diverse environment.</title>
        <authorList>
            <person name="Octaviana S."/>
        </authorList>
    </citation>
    <scope>NUCLEOTIDE SEQUENCE [LARGE SCALE GENOMIC DNA]</scope>
    <source>
        <strain evidence="2 3">PWU20</strain>
    </source>
</reference>
<evidence type="ECO:0000313" key="3">
    <source>
        <dbReference type="Proteomes" id="UP000772618"/>
    </source>
</evidence>
<comment type="caution">
    <text evidence="2">The sequence shown here is derived from an EMBL/GenBank/DDBJ whole genome shotgun (WGS) entry which is preliminary data.</text>
</comment>
<dbReference type="InterPro" id="IPR036938">
    <property type="entry name" value="PAP2/HPO_sf"/>
</dbReference>
<proteinExistence type="predicted"/>
<gene>
    <name evidence="2" type="ORF">KK060_02940</name>
</gene>
<protein>
    <submittedName>
        <fullName evidence="2">Phosphatase PAP2 family protein</fullName>
    </submittedName>
</protein>
<dbReference type="Gene3D" id="1.20.144.10">
    <property type="entry name" value="Phosphatidic acid phosphatase type 2/haloperoxidase"/>
    <property type="match status" value="1"/>
</dbReference>
<organism evidence="2 3">
    <name type="scientific">Chryseosolibacter indicus</name>
    <dbReference type="NCBI Taxonomy" id="2782351"/>
    <lineage>
        <taxon>Bacteria</taxon>
        <taxon>Pseudomonadati</taxon>
        <taxon>Bacteroidota</taxon>
        <taxon>Cytophagia</taxon>
        <taxon>Cytophagales</taxon>
        <taxon>Chryseotaleaceae</taxon>
        <taxon>Chryseosolibacter</taxon>
    </lineage>
</organism>
<name>A0ABS5VLG1_9BACT</name>
<evidence type="ECO:0000259" key="1">
    <source>
        <dbReference type="SMART" id="SM00014"/>
    </source>
</evidence>
<dbReference type="EMBL" id="JAHESD010000004">
    <property type="protein sequence ID" value="MBT1702216.1"/>
    <property type="molecule type" value="Genomic_DNA"/>
</dbReference>